<dbReference type="Pfam" id="PF00003">
    <property type="entry name" value="7tm_3"/>
    <property type="match status" value="1"/>
</dbReference>
<evidence type="ECO:0000256" key="1">
    <source>
        <dbReference type="ARBA" id="ARBA00004141"/>
    </source>
</evidence>
<feature type="transmembrane region" description="Helical" evidence="7">
    <location>
        <begin position="1866"/>
        <end position="1889"/>
    </location>
</feature>
<evidence type="ECO:0000256" key="6">
    <source>
        <dbReference type="ARBA" id="ARBA00023180"/>
    </source>
</evidence>
<name>A0A8S3RC56_MYTED</name>
<dbReference type="PRINTS" id="PR00248">
    <property type="entry name" value="GPCRMGR"/>
</dbReference>
<keyword evidence="2 7" id="KW-0812">Transmembrane</keyword>
<reference evidence="9" key="1">
    <citation type="submission" date="2021-03" db="EMBL/GenBank/DDBJ databases">
        <authorList>
            <person name="Bekaert M."/>
        </authorList>
    </citation>
    <scope>NUCLEOTIDE SEQUENCE</scope>
</reference>
<dbReference type="InterPro" id="IPR050726">
    <property type="entry name" value="mGluR"/>
</dbReference>
<dbReference type="InterPro" id="IPR017978">
    <property type="entry name" value="GPCR_3_C"/>
</dbReference>
<evidence type="ECO:0000256" key="3">
    <source>
        <dbReference type="ARBA" id="ARBA00022989"/>
    </source>
</evidence>
<dbReference type="GO" id="GO:0004930">
    <property type="term" value="F:G protein-coupled receptor activity"/>
    <property type="evidence" value="ECO:0007669"/>
    <property type="project" value="InterPro"/>
</dbReference>
<keyword evidence="6" id="KW-0325">Glycoprotein</keyword>
<dbReference type="EMBL" id="CAJPWZ010001043">
    <property type="protein sequence ID" value="CAG2206153.1"/>
    <property type="molecule type" value="Genomic_DNA"/>
</dbReference>
<dbReference type="Proteomes" id="UP000683360">
    <property type="component" value="Unassembled WGS sequence"/>
</dbReference>
<dbReference type="InterPro" id="IPR001828">
    <property type="entry name" value="ANF_lig-bd_rcpt"/>
</dbReference>
<evidence type="ECO:0000256" key="2">
    <source>
        <dbReference type="ARBA" id="ARBA00022692"/>
    </source>
</evidence>
<dbReference type="FunFam" id="3.40.50.2300:FF:000145">
    <property type="entry name" value="Glutamate receptor, metabotropic"/>
    <property type="match status" value="2"/>
</dbReference>
<dbReference type="SUPFAM" id="SSF53822">
    <property type="entry name" value="Periplasmic binding protein-like I"/>
    <property type="match status" value="4"/>
</dbReference>
<evidence type="ECO:0000259" key="8">
    <source>
        <dbReference type="PROSITE" id="PS50259"/>
    </source>
</evidence>
<dbReference type="InterPro" id="IPR028082">
    <property type="entry name" value="Peripla_BP_I"/>
</dbReference>
<feature type="domain" description="G-protein coupled receptors family 3 profile" evidence="8">
    <location>
        <begin position="1705"/>
        <end position="1902"/>
    </location>
</feature>
<dbReference type="InterPro" id="IPR000337">
    <property type="entry name" value="GPCR_3"/>
</dbReference>
<evidence type="ECO:0000256" key="4">
    <source>
        <dbReference type="ARBA" id="ARBA00023136"/>
    </source>
</evidence>
<protein>
    <recommendedName>
        <fullName evidence="8">G-protein coupled receptors family 3 profile domain-containing protein</fullName>
    </recommendedName>
</protein>
<feature type="transmembrane region" description="Helical" evidence="7">
    <location>
        <begin position="1705"/>
        <end position="1730"/>
    </location>
</feature>
<keyword evidence="10" id="KW-1185">Reference proteome</keyword>
<evidence type="ECO:0000256" key="5">
    <source>
        <dbReference type="ARBA" id="ARBA00023170"/>
    </source>
</evidence>
<comment type="subcellular location">
    <subcellularLocation>
        <location evidence="1">Membrane</location>
        <topology evidence="1">Multi-pass membrane protein</topology>
    </subcellularLocation>
</comment>
<proteinExistence type="predicted"/>
<evidence type="ECO:0000313" key="9">
    <source>
        <dbReference type="EMBL" id="CAG2206153.1"/>
    </source>
</evidence>
<evidence type="ECO:0000256" key="7">
    <source>
        <dbReference type="SAM" id="Phobius"/>
    </source>
</evidence>
<sequence>MFVGYEEYAPGFVSFQPQLYSLSSFESWLNSINPRQANDIPGFSEWYEELNNCYIVAENRGKYTNPCGTSSITTAAEYIPNAFIGNMINSVYLSAHALDKSLTSICGNNYNGVCSAFRSGESVSNSLKTIFNNISFVAEINSPFKVEGMEGMQDFDIFNYQGSRFIQIGKFNTEQGRLSDQFNLPVQLPPGLTSGTFKSVCEGRCAQCSYVYNPGEYAYIPGDIEVGGIFGIHDASTSNPYVCGDLRTVNGFQFAAAMMYAVDRVNSKMSPVDLKNVKLGALILDHCNVESRRFDVLSSLYSGLLPVNEHDNIKVSKVRAWVTDNTRSAIEVNEVVKPLNIPLISPLATSNSLKNKDDYPTFFRTIQGDLTLSVAMAKLAKALNFRYVTVLYSDEEYGKGGLETFTAVSNQEGVCILSSHKIDSNTNMTQVVQTVVASTTHVVVLWTNGPHTTKFYQEKAKHSAASSIVVISPMPFMSVAQGLGTSGGKSFFLNIKTSVINKYMDFIRNLPQTSSITTNPFLMEYYMKILGCDLPNFYMHGVQCSNIQTVAAWSAAITQDNYVIPTINAVYSFAAALDATLKEKCGPAYTVVCNDFLSMDNVNNVIMEKMETTTFKDPSDFTFRFMDREGNTGMDLIYYDGSTLKTVGEFAGASLQISDNTLVNLFPGTRSSCIAPCTECLITQMEFSYIPGDILIGGVFDVHNNDINTFSCGNIKTLHGFQLLEAFHYAISKVNDKEGPFANILKNIKLGGVGLDACESAIKMGYTVSDIHNGIISLTKNGETINPDDISAYIAGYSSDSSLYLARIAKSLKIPQISYASTSMALSNKDKYPYFMRSVPADDNQAESMIRFLDNFDIRYVQVVYSQNNYGRLGSMAFSNLARENKICIGQMIQFPDNGTATRESANEVVSAILKKPTANTVVIFADTGYINTLFQAIRRNPSAIGKFKFLGTETWGNNLDILSGVEDLAVDAVTWSLESADIGDFDTYLSTKSPGNYPQNPWFPKFYEEMVDCYLTVPDGRHPVQCASLSEVVISQRNYIQDPGILHVINAVYAAAIGIDTALKRVCGEDYSTVCEKFRNEANRRDILMENILKANFSDPTGSQFTFTDKRDGNKGYQMYSLSTRMEGDKLAYYYKKIGTYSSDNKLEVDSYSPLWDGSCNRADACSECPTLRYTTNRYMFDKSTDPANPNAATLVAVLPIHAQGTDPYRCGRLNMEDFYRGLSFFFSIQRLSNSPFDLHGILLDTCTNSLRIDQDLYNLLSSGSLCNTVSNFGDYVINNSTIGGVITSISTNVMAANRVLAPFKIPIIGSMASSVSLSDQSEYPYFARTVPPDNRQMKVISEVLNQRNWTYVSVVYSRETYGVSGANELEKQANQNGVCIGFSVGISYPTDGNEAKSVVEQLIAQQGANAIVLITLEPRPILQAAKDLGVLDRFIWIGTDIWGTSLNVVEGFENEVIGSITIGLRQTAVTGFDNYLTDLSYYNRKNIPDDWFEEFYQTIHKCQLSDAQVVMNQYPLCSKSETITKAMLKIEEQFVYTTIAATYAAASAIEKTRNERCSALSTFRECFETQNNWDLLFQKLLDTEYGIADGFNLNFNSERYWDVGYTINNYVKESGSFMYKQVGTVLGDNTVSMSSYDSFKSDSFTSQCPVGGFCNCDSSIFNIQPQAQTSSNRTKAMEPRNYLYYDKTETEYGTIEYTLHYTWPIWAIATAVPTCVGLLIGIFVFAYFLVAYPVRGGTTVLGFMMLIGILGIYGINFAFFLPASTATCGARRFMMGVVYSIVFAALLVKAVDNWRFNDVGYSTGKYKGLTSTCSFFMMALGIVCIQLIIPIEWLILEHPSASSQSDSIINDWMWCDPVDRYDTALIMSMILVIFLVILTAIFAALAWDSEKKKKKDSMKEETDDRVIDTYSQLYSNAGYENEMFQPDERKPGSDIGF</sequence>
<dbReference type="PANTHER" id="PTHR24060">
    <property type="entry name" value="METABOTROPIC GLUTAMATE RECEPTOR"/>
    <property type="match status" value="1"/>
</dbReference>
<keyword evidence="5" id="KW-0675">Receptor</keyword>
<dbReference type="OrthoDB" id="425344at2759"/>
<feature type="transmembrane region" description="Helical" evidence="7">
    <location>
        <begin position="1742"/>
        <end position="1763"/>
    </location>
</feature>
<dbReference type="PROSITE" id="PS50259">
    <property type="entry name" value="G_PROTEIN_RECEP_F3_4"/>
    <property type="match status" value="1"/>
</dbReference>
<evidence type="ECO:0000313" key="10">
    <source>
        <dbReference type="Proteomes" id="UP000683360"/>
    </source>
</evidence>
<gene>
    <name evidence="9" type="ORF">MEDL_20498</name>
</gene>
<keyword evidence="3 7" id="KW-1133">Transmembrane helix</keyword>
<dbReference type="Pfam" id="PF01094">
    <property type="entry name" value="ANF_receptor"/>
    <property type="match status" value="3"/>
</dbReference>
<dbReference type="Gene3D" id="3.40.50.2300">
    <property type="match status" value="7"/>
</dbReference>
<feature type="transmembrane region" description="Helical" evidence="7">
    <location>
        <begin position="1814"/>
        <end position="1838"/>
    </location>
</feature>
<feature type="transmembrane region" description="Helical" evidence="7">
    <location>
        <begin position="1775"/>
        <end position="1793"/>
    </location>
</feature>
<organism evidence="9 10">
    <name type="scientific">Mytilus edulis</name>
    <name type="common">Blue mussel</name>
    <dbReference type="NCBI Taxonomy" id="6550"/>
    <lineage>
        <taxon>Eukaryota</taxon>
        <taxon>Metazoa</taxon>
        <taxon>Spiralia</taxon>
        <taxon>Lophotrochozoa</taxon>
        <taxon>Mollusca</taxon>
        <taxon>Bivalvia</taxon>
        <taxon>Autobranchia</taxon>
        <taxon>Pteriomorphia</taxon>
        <taxon>Mytilida</taxon>
        <taxon>Mytiloidea</taxon>
        <taxon>Mytilidae</taxon>
        <taxon>Mytilinae</taxon>
        <taxon>Mytilus</taxon>
    </lineage>
</organism>
<comment type="caution">
    <text evidence="9">The sequence shown here is derived from an EMBL/GenBank/DDBJ whole genome shotgun (WGS) entry which is preliminary data.</text>
</comment>
<accession>A0A8S3RC56</accession>
<keyword evidence="4 7" id="KW-0472">Membrane</keyword>
<dbReference type="GO" id="GO:0016020">
    <property type="term" value="C:membrane"/>
    <property type="evidence" value="ECO:0007669"/>
    <property type="project" value="UniProtKB-SubCell"/>
</dbReference>